<keyword evidence="3 10" id="KW-0436">Ligase</keyword>
<dbReference type="Gene3D" id="3.40.50.620">
    <property type="entry name" value="HUPs"/>
    <property type="match status" value="2"/>
</dbReference>
<dbReference type="GO" id="GO:0006438">
    <property type="term" value="P:valyl-tRNA aminoacylation"/>
    <property type="evidence" value="ECO:0007669"/>
    <property type="project" value="UniProtKB-UniRule"/>
</dbReference>
<comment type="catalytic activity">
    <reaction evidence="8">
        <text>tRNA(Val) + L-valine + ATP = L-valyl-tRNA(Val) + AMP + diphosphate</text>
        <dbReference type="Rhea" id="RHEA:10704"/>
        <dbReference type="Rhea" id="RHEA-COMP:9672"/>
        <dbReference type="Rhea" id="RHEA-COMP:9708"/>
        <dbReference type="ChEBI" id="CHEBI:30616"/>
        <dbReference type="ChEBI" id="CHEBI:33019"/>
        <dbReference type="ChEBI" id="CHEBI:57762"/>
        <dbReference type="ChEBI" id="CHEBI:78442"/>
        <dbReference type="ChEBI" id="CHEBI:78537"/>
        <dbReference type="ChEBI" id="CHEBI:456215"/>
        <dbReference type="EC" id="6.1.1.9"/>
    </reaction>
</comment>
<dbReference type="InterPro" id="IPR009008">
    <property type="entry name" value="Val/Leu/Ile-tRNA-synth_edit"/>
</dbReference>
<feature type="domain" description="Aminoacyl-tRNA synthetase class Ia" evidence="11">
    <location>
        <begin position="19"/>
        <end position="587"/>
    </location>
</feature>
<evidence type="ECO:0000259" key="12">
    <source>
        <dbReference type="Pfam" id="PF08264"/>
    </source>
</evidence>
<evidence type="ECO:0000256" key="10">
    <source>
        <dbReference type="RuleBase" id="RU363035"/>
    </source>
</evidence>
<dbReference type="InterPro" id="IPR002303">
    <property type="entry name" value="Valyl-tRNA_ligase"/>
</dbReference>
<keyword evidence="2" id="KW-0963">Cytoplasm</keyword>
<keyword evidence="7 10" id="KW-0030">Aminoacyl-tRNA synthetase</keyword>
<dbReference type="EMBL" id="MFEI01000021">
    <property type="protein sequence ID" value="OGE80656.1"/>
    <property type="molecule type" value="Genomic_DNA"/>
</dbReference>
<dbReference type="Gene3D" id="1.10.730.10">
    <property type="entry name" value="Isoleucyl-tRNA Synthetase, Domain 1"/>
    <property type="match status" value="1"/>
</dbReference>
<dbReference type="InterPro" id="IPR033705">
    <property type="entry name" value="Anticodon_Ia_Val"/>
</dbReference>
<evidence type="ECO:0000256" key="6">
    <source>
        <dbReference type="ARBA" id="ARBA00022917"/>
    </source>
</evidence>
<reference evidence="13 14" key="1">
    <citation type="journal article" date="2016" name="Nat. Commun.">
        <title>Thousands of microbial genomes shed light on interconnected biogeochemical processes in an aquifer system.</title>
        <authorList>
            <person name="Anantharaman K."/>
            <person name="Brown C.T."/>
            <person name="Hug L.A."/>
            <person name="Sharon I."/>
            <person name="Castelle C.J."/>
            <person name="Probst A.J."/>
            <person name="Thomas B.C."/>
            <person name="Singh A."/>
            <person name="Wilkins M.J."/>
            <person name="Karaoz U."/>
            <person name="Brodie E.L."/>
            <person name="Williams K.H."/>
            <person name="Hubbard S.S."/>
            <person name="Banfield J.F."/>
        </authorList>
    </citation>
    <scope>NUCLEOTIDE SEQUENCE [LARGE SCALE GENOMIC DNA]</scope>
</reference>
<dbReference type="SUPFAM" id="SSF50677">
    <property type="entry name" value="ValRS/IleRS/LeuRS editing domain"/>
    <property type="match status" value="1"/>
</dbReference>
<evidence type="ECO:0000313" key="13">
    <source>
        <dbReference type="EMBL" id="OGE80656.1"/>
    </source>
</evidence>
<keyword evidence="4 10" id="KW-0547">Nucleotide-binding</keyword>
<evidence type="ECO:0000256" key="1">
    <source>
        <dbReference type="ARBA" id="ARBA00013169"/>
    </source>
</evidence>
<evidence type="ECO:0000256" key="8">
    <source>
        <dbReference type="ARBA" id="ARBA00047552"/>
    </source>
</evidence>
<name>A0A1F5NSK4_9BACT</name>
<dbReference type="PANTHER" id="PTHR11946:SF93">
    <property type="entry name" value="VALINE--TRNA LIGASE, CHLOROPLASTIC_MITOCHONDRIAL 2"/>
    <property type="match status" value="1"/>
</dbReference>
<sequence>MPLDKFQKPYNAAATEGRIYKKWLDSGYFNPDKLPGDRKIPYTIILPPPNVTGTLHIGHALMLVIQDILIRFERMRGKKTLWLPGTDHAAIATQVKVEKDLYKNEKKTRYDLGREKFLKLVEDFAQESHDTIIEQIKRMGASCDWSREAYTLDEKRTFAVRTAFKTMHEAELIERGVGIVNWDPKLQTTVSDDEIEWMEQKTPFYYLKYGPFTIGTARPETKFGDKYVVMHPLDKRYKKYQHGDKIEVDWINGKITATIIKDMSVDPEFGTGVMTITPWHDRADFEIAERHSLDKQQIIDERGLLMPIAGDLAGEHIKKARPKIVEKLQSMNLLEKTDENYLNRIATNSRGGGIIEPQIKQQWFVDVNKKIIGHHLKIKNKLIKESLSLKEMMELVVKSGEIKIIPERFEKIYYHWISNLRNWNISRQIWYGHRIPVWYREKIKEQKSKSKNNKEIFVDINPPKGDGWTQDPDTLDTWFSSGLWTFSTLGWPKETPDLKTFHPTDVLETGYDIIFFWVARMILMSTFLLGEVPFRHVYLHGLVRDKDKQKMSKSKGNIVDPLGVIDLYGTDALRMALVFSTAAGSDIPLAEEKIAGMKKFANKLWNISRYVLTNIPPAVIPDLPARHPALSRQAMAGGIRDPGLDSRFRENDKLTKADSEILKKLDQTSKNVTGHLEAFRLHEAAQEIYQFTWHEFADIYLEESKKQLEDPALKENTQKILLHSEITILKLLHPFMPFITEEIWTELREKKLVKTNDLLMVADWST</sequence>
<dbReference type="SUPFAM" id="SSF47323">
    <property type="entry name" value="Anticodon-binding domain of a subclass of class I aminoacyl-tRNA synthetases"/>
    <property type="match status" value="1"/>
</dbReference>
<dbReference type="EC" id="6.1.1.9" evidence="1 9"/>
<gene>
    <name evidence="13" type="ORF">A2826_00380</name>
</gene>
<dbReference type="InterPro" id="IPR002300">
    <property type="entry name" value="aa-tRNA-synth_Ia"/>
</dbReference>
<dbReference type="Pfam" id="PF00133">
    <property type="entry name" value="tRNA-synt_1"/>
    <property type="match status" value="1"/>
</dbReference>
<dbReference type="Pfam" id="PF08264">
    <property type="entry name" value="Anticodon_1"/>
    <property type="match status" value="1"/>
</dbReference>
<dbReference type="InterPro" id="IPR009080">
    <property type="entry name" value="tRNAsynth_Ia_anticodon-bd"/>
</dbReference>
<dbReference type="STRING" id="1817822.A2826_00380"/>
<dbReference type="GO" id="GO:0005524">
    <property type="term" value="F:ATP binding"/>
    <property type="evidence" value="ECO:0007669"/>
    <property type="project" value="UniProtKB-KW"/>
</dbReference>
<keyword evidence="6 10" id="KW-0648">Protein biosynthesis</keyword>
<dbReference type="AlphaFoldDB" id="A0A1F5NSK4"/>
<evidence type="ECO:0000256" key="2">
    <source>
        <dbReference type="ARBA" id="ARBA00022490"/>
    </source>
</evidence>
<evidence type="ECO:0000256" key="7">
    <source>
        <dbReference type="ARBA" id="ARBA00023146"/>
    </source>
</evidence>
<evidence type="ECO:0000256" key="5">
    <source>
        <dbReference type="ARBA" id="ARBA00022840"/>
    </source>
</evidence>
<dbReference type="InterPro" id="IPR014729">
    <property type="entry name" value="Rossmann-like_a/b/a_fold"/>
</dbReference>
<dbReference type="InterPro" id="IPR013155">
    <property type="entry name" value="M/V/L/I-tRNA-synth_anticd-bd"/>
</dbReference>
<protein>
    <recommendedName>
        <fullName evidence="1 9">Valine--tRNA ligase</fullName>
        <ecNumber evidence="1 9">6.1.1.9</ecNumber>
    </recommendedName>
</protein>
<dbReference type="InterPro" id="IPR001412">
    <property type="entry name" value="aa-tRNA-synth_I_CS"/>
</dbReference>
<organism evidence="13 14">
    <name type="scientific">Candidatus Doudnabacteria bacterium RIFCSPHIGHO2_01_FULL_43_23</name>
    <dbReference type="NCBI Taxonomy" id="1817822"/>
    <lineage>
        <taxon>Bacteria</taxon>
        <taxon>Candidatus Doudnaibacteriota</taxon>
    </lineage>
</organism>
<evidence type="ECO:0000313" key="14">
    <source>
        <dbReference type="Proteomes" id="UP000177912"/>
    </source>
</evidence>
<dbReference type="NCBIfam" id="TIGR00422">
    <property type="entry name" value="valS"/>
    <property type="match status" value="1"/>
</dbReference>
<dbReference type="NCBIfam" id="NF004349">
    <property type="entry name" value="PRK05729.1"/>
    <property type="match status" value="1"/>
</dbReference>
<comment type="similarity">
    <text evidence="10">Belongs to the class-I aminoacyl-tRNA synthetase family.</text>
</comment>
<dbReference type="CDD" id="cd07962">
    <property type="entry name" value="Anticodon_Ia_Val"/>
    <property type="match status" value="1"/>
</dbReference>
<evidence type="ECO:0000256" key="9">
    <source>
        <dbReference type="NCBIfam" id="TIGR00422"/>
    </source>
</evidence>
<dbReference type="PRINTS" id="PR00986">
    <property type="entry name" value="TRNASYNTHVAL"/>
</dbReference>
<dbReference type="GO" id="GO:0004832">
    <property type="term" value="F:valine-tRNA ligase activity"/>
    <property type="evidence" value="ECO:0007669"/>
    <property type="project" value="UniProtKB-UniRule"/>
</dbReference>
<dbReference type="FunFam" id="3.40.50.620:FF:000020">
    <property type="entry name" value="Valine--tRNA ligase, mitochondrial"/>
    <property type="match status" value="1"/>
</dbReference>
<dbReference type="SUPFAM" id="SSF52374">
    <property type="entry name" value="Nucleotidylyl transferase"/>
    <property type="match status" value="1"/>
</dbReference>
<comment type="caution">
    <text evidence="13">The sequence shown here is derived from an EMBL/GenBank/DDBJ whole genome shotgun (WGS) entry which is preliminary data.</text>
</comment>
<accession>A0A1F5NSK4</accession>
<proteinExistence type="inferred from homology"/>
<evidence type="ECO:0000259" key="11">
    <source>
        <dbReference type="Pfam" id="PF00133"/>
    </source>
</evidence>
<dbReference type="GO" id="GO:0002161">
    <property type="term" value="F:aminoacyl-tRNA deacylase activity"/>
    <property type="evidence" value="ECO:0007669"/>
    <property type="project" value="InterPro"/>
</dbReference>
<evidence type="ECO:0000256" key="3">
    <source>
        <dbReference type="ARBA" id="ARBA00022598"/>
    </source>
</evidence>
<dbReference type="Proteomes" id="UP000177912">
    <property type="component" value="Unassembled WGS sequence"/>
</dbReference>
<feature type="domain" description="Methionyl/Valyl/Leucyl/Isoleucyl-tRNA synthetase anticodon-binding" evidence="12">
    <location>
        <begin position="658"/>
        <end position="765"/>
    </location>
</feature>
<dbReference type="GO" id="GO:0005829">
    <property type="term" value="C:cytosol"/>
    <property type="evidence" value="ECO:0007669"/>
    <property type="project" value="TreeGrafter"/>
</dbReference>
<dbReference type="PROSITE" id="PS00178">
    <property type="entry name" value="AA_TRNA_LIGASE_I"/>
    <property type="match status" value="1"/>
</dbReference>
<evidence type="ECO:0000256" key="4">
    <source>
        <dbReference type="ARBA" id="ARBA00022741"/>
    </source>
</evidence>
<dbReference type="CDD" id="cd00817">
    <property type="entry name" value="ValRS_core"/>
    <property type="match status" value="1"/>
</dbReference>
<keyword evidence="5 10" id="KW-0067">ATP-binding</keyword>
<dbReference type="PANTHER" id="PTHR11946">
    <property type="entry name" value="VALYL-TRNA SYNTHETASES"/>
    <property type="match status" value="1"/>
</dbReference>